<accession>A0A841JPG2</accession>
<evidence type="ECO:0008006" key="3">
    <source>
        <dbReference type="Google" id="ProtNLM"/>
    </source>
</evidence>
<dbReference type="Pfam" id="PF13668">
    <property type="entry name" value="Ferritin_2"/>
    <property type="match status" value="1"/>
</dbReference>
<proteinExistence type="predicted"/>
<dbReference type="EMBL" id="JACHEK010000002">
    <property type="protein sequence ID" value="MBB6143262.1"/>
    <property type="molecule type" value="Genomic_DNA"/>
</dbReference>
<dbReference type="AlphaFoldDB" id="A0A841JPG2"/>
<reference evidence="1 2" key="1">
    <citation type="submission" date="2020-08" db="EMBL/GenBank/DDBJ databases">
        <title>Genomic Encyclopedia of Type Strains, Phase IV (KMG-IV): sequencing the most valuable type-strain genomes for metagenomic binning, comparative biology and taxonomic classification.</title>
        <authorList>
            <person name="Goeker M."/>
        </authorList>
    </citation>
    <scope>NUCLEOTIDE SEQUENCE [LARGE SCALE GENOMIC DNA]</scope>
    <source>
        <strain evidence="1 2">DSM 103733</strain>
    </source>
</reference>
<organism evidence="1 2">
    <name type="scientific">Silvibacterium bohemicum</name>
    <dbReference type="NCBI Taxonomy" id="1577686"/>
    <lineage>
        <taxon>Bacteria</taxon>
        <taxon>Pseudomonadati</taxon>
        <taxon>Acidobacteriota</taxon>
        <taxon>Terriglobia</taxon>
        <taxon>Terriglobales</taxon>
        <taxon>Acidobacteriaceae</taxon>
        <taxon>Silvibacterium</taxon>
    </lineage>
</organism>
<dbReference type="Proteomes" id="UP000538666">
    <property type="component" value="Unassembled WGS sequence"/>
</dbReference>
<evidence type="ECO:0000313" key="1">
    <source>
        <dbReference type="EMBL" id="MBB6143262.1"/>
    </source>
</evidence>
<dbReference type="InterPro" id="IPR052965">
    <property type="entry name" value="Pigment-catalase-like"/>
</dbReference>
<protein>
    <recommendedName>
        <fullName evidence="3">Ferritin-like domain-containing protein</fullName>
    </recommendedName>
</protein>
<sequence length="297" mass="30320">MEITELEQKNAESTSSSRRSALILGGTALAGMLLSRHAEAQAAVTDADILNFALNLEYLEAQFYTIATTGAALPASMTASGSGTAGGTVTVKANAMVPFVTPFLQQFAMEVATDEQNHVNFLRTALGTAAVAQPNIDLLNSFNALAVAAGLGATFDPFASETNFLLGAFIFEDVGVTAYQGAAGLISSKAYLDKAVGIHGVEAYHAGSIRTRIYQAGAAAQTASQAIAATRAKLDGTNTDDIGVGTSSSGAATIVDNDANAMTFPRTTTQVLSIVYGGGAAGVGGAFYPQAMNGTIK</sequence>
<evidence type="ECO:0000313" key="2">
    <source>
        <dbReference type="Proteomes" id="UP000538666"/>
    </source>
</evidence>
<gene>
    <name evidence="1" type="ORF">HNQ77_001206</name>
</gene>
<dbReference type="PANTHER" id="PTHR31694">
    <property type="entry name" value="DESICCATION-LIKE PROTEIN"/>
    <property type="match status" value="1"/>
</dbReference>
<dbReference type="RefSeq" id="WP_050062163.1">
    <property type="nucleotide sequence ID" value="NZ_JACHEK010000002.1"/>
</dbReference>
<dbReference type="PANTHER" id="PTHR31694:SF26">
    <property type="entry name" value="OS05G0151100 PROTEIN"/>
    <property type="match status" value="1"/>
</dbReference>
<name>A0A841JPG2_9BACT</name>
<keyword evidence="2" id="KW-1185">Reference proteome</keyword>
<dbReference type="OrthoDB" id="954262at2"/>
<comment type="caution">
    <text evidence="1">The sequence shown here is derived from an EMBL/GenBank/DDBJ whole genome shotgun (WGS) entry which is preliminary data.</text>
</comment>